<dbReference type="EMBL" id="JAOQAV010000063">
    <property type="protein sequence ID" value="KAJ4179042.1"/>
    <property type="molecule type" value="Genomic_DNA"/>
</dbReference>
<dbReference type="Proteomes" id="UP001152087">
    <property type="component" value="Unassembled WGS sequence"/>
</dbReference>
<keyword evidence="2" id="KW-1185">Reference proteome</keyword>
<protein>
    <submittedName>
        <fullName evidence="1">Uncharacterized protein</fullName>
    </submittedName>
</protein>
<evidence type="ECO:0000313" key="2">
    <source>
        <dbReference type="Proteomes" id="UP001152087"/>
    </source>
</evidence>
<name>A0A9W8UW80_9HYPO</name>
<gene>
    <name evidence="1" type="ORF">NW755_012780</name>
</gene>
<accession>A0A9W8UW80</accession>
<dbReference type="AlphaFoldDB" id="A0A9W8UW80"/>
<proteinExistence type="predicted"/>
<reference evidence="1" key="1">
    <citation type="submission" date="2022-09" db="EMBL/GenBank/DDBJ databases">
        <title>Fusarium specimens isolated from Avocado Roots.</title>
        <authorList>
            <person name="Stajich J."/>
            <person name="Roper C."/>
            <person name="Heimlech-Rivalta G."/>
        </authorList>
    </citation>
    <scope>NUCLEOTIDE SEQUENCE</scope>
    <source>
        <strain evidence="1">A02</strain>
    </source>
</reference>
<evidence type="ECO:0000313" key="1">
    <source>
        <dbReference type="EMBL" id="KAJ4179042.1"/>
    </source>
</evidence>
<organism evidence="1 2">
    <name type="scientific">Fusarium falciforme</name>
    <dbReference type="NCBI Taxonomy" id="195108"/>
    <lineage>
        <taxon>Eukaryota</taxon>
        <taxon>Fungi</taxon>
        <taxon>Dikarya</taxon>
        <taxon>Ascomycota</taxon>
        <taxon>Pezizomycotina</taxon>
        <taxon>Sordariomycetes</taxon>
        <taxon>Hypocreomycetidae</taxon>
        <taxon>Hypocreales</taxon>
        <taxon>Nectriaceae</taxon>
        <taxon>Fusarium</taxon>
        <taxon>Fusarium solani species complex</taxon>
    </lineage>
</organism>
<sequence length="97" mass="11322">MTTEDVRDAPPTDNQDICPACLNLEYNRFDVSERFSEPDRYPAPRSRRINRERITDAARQFCPICAVLDEGMATFWGDESWEAEEESEYSYDDNTTE</sequence>
<comment type="caution">
    <text evidence="1">The sequence shown here is derived from an EMBL/GenBank/DDBJ whole genome shotgun (WGS) entry which is preliminary data.</text>
</comment>